<evidence type="ECO:0000256" key="1">
    <source>
        <dbReference type="ARBA" id="ARBA00004651"/>
    </source>
</evidence>
<keyword evidence="2 8" id="KW-0813">Transport</keyword>
<evidence type="ECO:0000256" key="5">
    <source>
        <dbReference type="ARBA" id="ARBA00022692"/>
    </source>
</evidence>
<comment type="subcellular location">
    <subcellularLocation>
        <location evidence="1">Cell membrane</location>
        <topology evidence="1">Multi-pass membrane protein</topology>
    </subcellularLocation>
</comment>
<feature type="transmembrane region" description="Helical" evidence="9">
    <location>
        <begin position="379"/>
        <end position="396"/>
    </location>
</feature>
<dbReference type="InterPro" id="IPR004501">
    <property type="entry name" value="PTS_EIIC_3"/>
</dbReference>
<dbReference type="EMBL" id="JBJIAA010000014">
    <property type="protein sequence ID" value="MFL0251991.1"/>
    <property type="molecule type" value="Genomic_DNA"/>
</dbReference>
<dbReference type="InterPro" id="IPR004796">
    <property type="entry name" value="PTS_IIC_cello"/>
</dbReference>
<dbReference type="Pfam" id="PF02378">
    <property type="entry name" value="PTS_EIIC"/>
    <property type="match status" value="1"/>
</dbReference>
<dbReference type="Proteomes" id="UP001623592">
    <property type="component" value="Unassembled WGS sequence"/>
</dbReference>
<evidence type="ECO:0000256" key="2">
    <source>
        <dbReference type="ARBA" id="ARBA00022448"/>
    </source>
</evidence>
<evidence type="ECO:0000256" key="8">
    <source>
        <dbReference type="PIRNR" id="PIRNR006351"/>
    </source>
</evidence>
<keyword evidence="12" id="KW-1185">Reference proteome</keyword>
<keyword evidence="7 8" id="KW-0472">Membrane</keyword>
<comment type="caution">
    <text evidence="11">The sequence shown here is derived from an EMBL/GenBank/DDBJ whole genome shotgun (WGS) entry which is preliminary data.</text>
</comment>
<keyword evidence="3 8" id="KW-1003">Cell membrane</keyword>
<feature type="transmembrane region" description="Helical" evidence="9">
    <location>
        <begin position="402"/>
        <end position="419"/>
    </location>
</feature>
<feature type="transmembrane region" description="Helical" evidence="9">
    <location>
        <begin position="108"/>
        <end position="127"/>
    </location>
</feature>
<evidence type="ECO:0000256" key="3">
    <source>
        <dbReference type="ARBA" id="ARBA00022475"/>
    </source>
</evidence>
<name>A0ABW8THH4_9CLOT</name>
<evidence type="ECO:0000256" key="7">
    <source>
        <dbReference type="ARBA" id="ARBA00023136"/>
    </source>
</evidence>
<feature type="transmembrane region" description="Helical" evidence="9">
    <location>
        <begin position="184"/>
        <end position="205"/>
    </location>
</feature>
<protein>
    <recommendedName>
        <fullName evidence="8">Permease IIC component</fullName>
    </recommendedName>
</protein>
<feature type="domain" description="PTS EIIC type-3" evidence="10">
    <location>
        <begin position="10"/>
        <end position="415"/>
    </location>
</feature>
<dbReference type="InterPro" id="IPR051088">
    <property type="entry name" value="PTS_Sugar-EIIC/EIIB"/>
</dbReference>
<dbReference type="PANTHER" id="PTHR33989:SF11">
    <property type="entry name" value="LICHENAN PERMEASE IIC COMPONENT"/>
    <property type="match status" value="1"/>
</dbReference>
<organism evidence="11 12">
    <name type="scientific">Clostridium neuense</name>
    <dbReference type="NCBI Taxonomy" id="1728934"/>
    <lineage>
        <taxon>Bacteria</taxon>
        <taxon>Bacillati</taxon>
        <taxon>Bacillota</taxon>
        <taxon>Clostridia</taxon>
        <taxon>Eubacteriales</taxon>
        <taxon>Clostridiaceae</taxon>
        <taxon>Clostridium</taxon>
    </lineage>
</organism>
<evidence type="ECO:0000259" key="10">
    <source>
        <dbReference type="PROSITE" id="PS51105"/>
    </source>
</evidence>
<dbReference type="PIRSF" id="PIRSF006351">
    <property type="entry name" value="PTS_EIIC-Cellobiose"/>
    <property type="match status" value="1"/>
</dbReference>
<dbReference type="RefSeq" id="WP_406788643.1">
    <property type="nucleotide sequence ID" value="NZ_JBJIAA010000014.1"/>
</dbReference>
<keyword evidence="4 8" id="KW-0762">Sugar transport</keyword>
<dbReference type="NCBIfam" id="TIGR00410">
    <property type="entry name" value="lacE"/>
    <property type="match status" value="1"/>
</dbReference>
<feature type="transmembrane region" description="Helical" evidence="9">
    <location>
        <begin position="225"/>
        <end position="244"/>
    </location>
</feature>
<evidence type="ECO:0000313" key="12">
    <source>
        <dbReference type="Proteomes" id="UP001623592"/>
    </source>
</evidence>
<feature type="transmembrane region" description="Helical" evidence="9">
    <location>
        <begin position="288"/>
        <end position="309"/>
    </location>
</feature>
<feature type="transmembrane region" description="Helical" evidence="9">
    <location>
        <begin position="33"/>
        <end position="52"/>
    </location>
</feature>
<gene>
    <name evidence="11" type="ORF">ACJDT4_16345</name>
</gene>
<keyword evidence="6 9" id="KW-1133">Transmembrane helix</keyword>
<feature type="transmembrane region" description="Helical" evidence="9">
    <location>
        <begin position="347"/>
        <end position="367"/>
    </location>
</feature>
<accession>A0ABW8THH4</accession>
<evidence type="ECO:0000256" key="4">
    <source>
        <dbReference type="ARBA" id="ARBA00022597"/>
    </source>
</evidence>
<evidence type="ECO:0000256" key="6">
    <source>
        <dbReference type="ARBA" id="ARBA00022989"/>
    </source>
</evidence>
<proteinExistence type="predicted"/>
<sequence length="442" mass="48536">MEGNKFMNWMDEKLMPILAKAAQNIYLQSIRDAFCVFTLPLIISGAIFLIIANPPTALGWGVINAWANAIKPIQDQINIAFNLSFGIMAMAVAFGTAYSLASRWDMDEALCGMLSLVCFFIVCFPATDVNKVKFGDVLNYLGSQGLFIAIILGIVTTTVMKLFTQKGLIIKMPAGVPPYVVRTFRALVPFFVMITASWALEWVIWANLHITLPQLVLDIFKPLVAVSNTYPAAVLEIILMMLLWSLGIHGMNVVSSVAYPFWTAQLAANTSALNHHQALHGIITEPFFHMFTHIGGSGLTWPLVIMFLFSSSKQLKSIGKVELIPAIFNINEPLIFGAPLVLNPILFIPFVLAPVAAVTVNYIAFAANIVPKIVMQPPFTVPVFFGGVIATGGYWQGAALQLVNLIIAAVIYWPFFKMYEKQLVTNEKKAAAEVQADNGVTE</sequence>
<evidence type="ECO:0000313" key="11">
    <source>
        <dbReference type="EMBL" id="MFL0251991.1"/>
    </source>
</evidence>
<evidence type="ECO:0000256" key="9">
    <source>
        <dbReference type="SAM" id="Phobius"/>
    </source>
</evidence>
<feature type="transmembrane region" description="Helical" evidence="9">
    <location>
        <begin position="139"/>
        <end position="163"/>
    </location>
</feature>
<dbReference type="PANTHER" id="PTHR33989">
    <property type="match status" value="1"/>
</dbReference>
<dbReference type="PROSITE" id="PS51105">
    <property type="entry name" value="PTS_EIIC_TYPE_3"/>
    <property type="match status" value="1"/>
</dbReference>
<dbReference type="InterPro" id="IPR003352">
    <property type="entry name" value="PTS_EIIC"/>
</dbReference>
<keyword evidence="5 9" id="KW-0812">Transmembrane</keyword>
<comment type="function">
    <text evidence="8">The phosphoenolpyruvate-dependent sugar phosphotransferase system (PTS), a major carbohydrate active -transport system, catalyzes the phosphorylation of incoming sugar substrates concomitant with their translocation across the cell membrane.</text>
</comment>
<reference evidence="11 12" key="1">
    <citation type="submission" date="2024-11" db="EMBL/GenBank/DDBJ databases">
        <authorList>
            <person name="Heng Y.C."/>
            <person name="Lim A.C.H."/>
            <person name="Lee J.K.Y."/>
            <person name="Kittelmann S."/>
        </authorList>
    </citation>
    <scope>NUCLEOTIDE SEQUENCE [LARGE SCALE GENOMIC DNA]</scope>
    <source>
        <strain evidence="11 12">WILCCON 0114</strain>
    </source>
</reference>
<feature type="transmembrane region" description="Helical" evidence="9">
    <location>
        <begin position="79"/>
        <end position="101"/>
    </location>
</feature>